<evidence type="ECO:0000256" key="8">
    <source>
        <dbReference type="ARBA" id="ARBA00022840"/>
    </source>
</evidence>
<gene>
    <name evidence="11" type="primary">tmk</name>
    <name evidence="13" type="ordered locus">Metbo_0524</name>
</gene>
<dbReference type="InterPro" id="IPR027417">
    <property type="entry name" value="P-loop_NTPase"/>
</dbReference>
<dbReference type="InterPro" id="IPR018095">
    <property type="entry name" value="Thymidylate_kin_CS"/>
</dbReference>
<evidence type="ECO:0000256" key="10">
    <source>
        <dbReference type="ARBA" id="ARBA00048743"/>
    </source>
</evidence>
<sequence>MYICLEGIDGSGKTTQIKLLESWIQKCGIDVLRVFEPTDNEVGKLIRKLLQNPDAINENFQITLALLFAADRTVLMRDITEAEALAKIVISDRSFYSSMVYQNDSEWIAEINKHAKQPDLVILLDINPETAVSRCDGMDSFEEQNFLASTAKKYLELADHQNFMVVNANNGINKVHDDIKRIVAHKLGMCI</sequence>
<dbReference type="KEGG" id="mel:Metbo_0524"/>
<evidence type="ECO:0000256" key="1">
    <source>
        <dbReference type="ARBA" id="ARBA00009776"/>
    </source>
</evidence>
<dbReference type="Gene3D" id="3.40.50.300">
    <property type="entry name" value="P-loop containing nucleotide triphosphate hydrolases"/>
    <property type="match status" value="1"/>
</dbReference>
<dbReference type="GO" id="GO:0006227">
    <property type="term" value="P:dUDP biosynthetic process"/>
    <property type="evidence" value="ECO:0007669"/>
    <property type="project" value="TreeGrafter"/>
</dbReference>
<keyword evidence="7 11" id="KW-0418">Kinase</keyword>
<feature type="domain" description="Thymidylate kinase-like" evidence="12">
    <location>
        <begin position="5"/>
        <end position="179"/>
    </location>
</feature>
<dbReference type="PANTHER" id="PTHR10344">
    <property type="entry name" value="THYMIDYLATE KINASE"/>
    <property type="match status" value="1"/>
</dbReference>
<organism evidence="13 14">
    <name type="scientific">Methanobacterium lacus (strain AL-21)</name>
    <dbReference type="NCBI Taxonomy" id="877455"/>
    <lineage>
        <taxon>Archaea</taxon>
        <taxon>Methanobacteriati</taxon>
        <taxon>Methanobacteriota</taxon>
        <taxon>Methanomada group</taxon>
        <taxon>Methanobacteria</taxon>
        <taxon>Methanobacteriales</taxon>
        <taxon>Methanobacteriaceae</taxon>
        <taxon>Methanobacterium</taxon>
    </lineage>
</organism>
<dbReference type="GO" id="GO:0006233">
    <property type="term" value="P:dTDP biosynthetic process"/>
    <property type="evidence" value="ECO:0007669"/>
    <property type="project" value="InterPro"/>
</dbReference>
<keyword evidence="14" id="KW-1185">Reference proteome</keyword>
<dbReference type="GO" id="GO:0005737">
    <property type="term" value="C:cytoplasm"/>
    <property type="evidence" value="ECO:0007669"/>
    <property type="project" value="TreeGrafter"/>
</dbReference>
<dbReference type="OrthoDB" id="43083at2157"/>
<comment type="catalytic activity">
    <reaction evidence="10 11">
        <text>dTMP + ATP = dTDP + ADP</text>
        <dbReference type="Rhea" id="RHEA:13517"/>
        <dbReference type="ChEBI" id="CHEBI:30616"/>
        <dbReference type="ChEBI" id="CHEBI:58369"/>
        <dbReference type="ChEBI" id="CHEBI:63528"/>
        <dbReference type="ChEBI" id="CHEBI:456216"/>
        <dbReference type="EC" id="2.7.4.9"/>
    </reaction>
</comment>
<dbReference type="HAMAP" id="MF_00165">
    <property type="entry name" value="Thymidylate_kinase"/>
    <property type="match status" value="1"/>
</dbReference>
<dbReference type="InterPro" id="IPR039430">
    <property type="entry name" value="Thymidylate_kin-like_dom"/>
</dbReference>
<evidence type="ECO:0000256" key="6">
    <source>
        <dbReference type="ARBA" id="ARBA00022741"/>
    </source>
</evidence>
<dbReference type="RefSeq" id="WP_013644127.1">
    <property type="nucleotide sequence ID" value="NC_015216.1"/>
</dbReference>
<keyword evidence="4 11" id="KW-0808">Transferase</keyword>
<proteinExistence type="inferred from homology"/>
<dbReference type="PROSITE" id="PS01331">
    <property type="entry name" value="THYMIDYLATE_KINASE"/>
    <property type="match status" value="1"/>
</dbReference>
<dbReference type="GO" id="GO:0006235">
    <property type="term" value="P:dTTP biosynthetic process"/>
    <property type="evidence" value="ECO:0007669"/>
    <property type="project" value="UniProtKB-UniRule"/>
</dbReference>
<keyword evidence="5 11" id="KW-0545">Nucleotide biosynthesis</keyword>
<comment type="similarity">
    <text evidence="1 11">Belongs to the thymidylate kinase family.</text>
</comment>
<dbReference type="AlphaFoldDB" id="F0T9V3"/>
<dbReference type="NCBIfam" id="TIGR00041">
    <property type="entry name" value="DTMP_kinase"/>
    <property type="match status" value="1"/>
</dbReference>
<dbReference type="EMBL" id="CP002551">
    <property type="protein sequence ID" value="ADZ08776.1"/>
    <property type="molecule type" value="Genomic_DNA"/>
</dbReference>
<dbReference type="CDD" id="cd01672">
    <property type="entry name" value="TMPK"/>
    <property type="match status" value="1"/>
</dbReference>
<dbReference type="GO" id="GO:0004798">
    <property type="term" value="F:dTMP kinase activity"/>
    <property type="evidence" value="ECO:0007669"/>
    <property type="project" value="UniProtKB-UniRule"/>
</dbReference>
<dbReference type="SUPFAM" id="SSF52540">
    <property type="entry name" value="P-loop containing nucleoside triphosphate hydrolases"/>
    <property type="match status" value="1"/>
</dbReference>
<evidence type="ECO:0000256" key="4">
    <source>
        <dbReference type="ARBA" id="ARBA00022679"/>
    </source>
</evidence>
<evidence type="ECO:0000256" key="11">
    <source>
        <dbReference type="HAMAP-Rule" id="MF_00165"/>
    </source>
</evidence>
<dbReference type="PANTHER" id="PTHR10344:SF4">
    <property type="entry name" value="UMP-CMP KINASE 2, MITOCHONDRIAL"/>
    <property type="match status" value="1"/>
</dbReference>
<evidence type="ECO:0000259" key="12">
    <source>
        <dbReference type="Pfam" id="PF02223"/>
    </source>
</evidence>
<evidence type="ECO:0000256" key="3">
    <source>
        <dbReference type="ARBA" id="ARBA00013355"/>
    </source>
</evidence>
<dbReference type="eggNOG" id="arCOG01891">
    <property type="taxonomic scope" value="Archaea"/>
</dbReference>
<evidence type="ECO:0000313" key="13">
    <source>
        <dbReference type="EMBL" id="ADZ08776.1"/>
    </source>
</evidence>
<dbReference type="InterPro" id="IPR018094">
    <property type="entry name" value="Thymidylate_kinase"/>
</dbReference>
<evidence type="ECO:0000256" key="9">
    <source>
        <dbReference type="ARBA" id="ARBA00029962"/>
    </source>
</evidence>
<dbReference type="STRING" id="877455.Metbo_0524"/>
<keyword evidence="8 11" id="KW-0067">ATP-binding</keyword>
<evidence type="ECO:0000256" key="7">
    <source>
        <dbReference type="ARBA" id="ARBA00022777"/>
    </source>
</evidence>
<dbReference type="EC" id="2.7.4.9" evidence="2 11"/>
<evidence type="ECO:0000313" key="14">
    <source>
        <dbReference type="Proteomes" id="UP000007490"/>
    </source>
</evidence>
<dbReference type="Pfam" id="PF02223">
    <property type="entry name" value="Thymidylate_kin"/>
    <property type="match status" value="1"/>
</dbReference>
<dbReference type="GO" id="GO:0005524">
    <property type="term" value="F:ATP binding"/>
    <property type="evidence" value="ECO:0007669"/>
    <property type="project" value="UniProtKB-UniRule"/>
</dbReference>
<reference evidence="14" key="1">
    <citation type="submission" date="2011-02" db="EMBL/GenBank/DDBJ databases">
        <title>Complete sequence of Methanobacterium sp. AL-21.</title>
        <authorList>
            <consortium name="US DOE Joint Genome Institute"/>
            <person name="Lucas S."/>
            <person name="Copeland A."/>
            <person name="Lapidus A."/>
            <person name="Cheng J.-F."/>
            <person name="Goodwin L."/>
            <person name="Pitluck S."/>
            <person name="Chertkov O."/>
            <person name="Detter J.C."/>
            <person name="Han C."/>
            <person name="Tapia R."/>
            <person name="Land M."/>
            <person name="Hauser L."/>
            <person name="Kyrpides N."/>
            <person name="Ivanova N."/>
            <person name="Mikhailova N."/>
            <person name="Pagani I."/>
            <person name="Cadillo-Quiroz H."/>
            <person name="Imachi H."/>
            <person name="Zinder S."/>
            <person name="Liu W."/>
            <person name="Woyke T."/>
        </authorList>
    </citation>
    <scope>NUCLEOTIDE SEQUENCE [LARGE SCALE GENOMIC DNA]</scope>
    <source>
        <strain evidence="14">AL-21</strain>
    </source>
</reference>
<accession>F0T9V3</accession>
<reference evidence="13 14" key="2">
    <citation type="journal article" date="2014" name="Int. J. Syst. Evol. Microbiol.">
        <title>Methanobacterium paludis sp. nov. and a novel strain of Methanobacterium lacus isolated from northern peatlands.</title>
        <authorList>
            <person name="Cadillo-Quiroz H."/>
            <person name="Brauer S.L."/>
            <person name="Goodson N."/>
            <person name="Yavitt J.B."/>
            <person name="Zinder S.H."/>
        </authorList>
    </citation>
    <scope>NUCLEOTIDE SEQUENCE [LARGE SCALE GENOMIC DNA]</scope>
    <source>
        <strain evidence="13 14">AL-21</strain>
    </source>
</reference>
<dbReference type="GeneID" id="10276969"/>
<name>F0T9V3_METLA</name>
<dbReference type="Proteomes" id="UP000007490">
    <property type="component" value="Chromosome"/>
</dbReference>
<evidence type="ECO:0000256" key="5">
    <source>
        <dbReference type="ARBA" id="ARBA00022727"/>
    </source>
</evidence>
<feature type="binding site" evidence="11">
    <location>
        <begin position="7"/>
        <end position="14"/>
    </location>
    <ligand>
        <name>ATP</name>
        <dbReference type="ChEBI" id="CHEBI:30616"/>
    </ligand>
</feature>
<evidence type="ECO:0000256" key="2">
    <source>
        <dbReference type="ARBA" id="ARBA00012980"/>
    </source>
</evidence>
<keyword evidence="6 11" id="KW-0547">Nucleotide-binding</keyword>
<dbReference type="HOGENOM" id="CLU_049131_1_3_2"/>
<protein>
    <recommendedName>
        <fullName evidence="3 11">Probable thymidylate kinase</fullName>
        <ecNumber evidence="2 11">2.7.4.9</ecNumber>
    </recommendedName>
    <alternativeName>
        <fullName evidence="9 11">dTMP kinase</fullName>
    </alternativeName>
</protein>